<protein>
    <submittedName>
        <fullName evidence="2">Uncharacterized protein</fullName>
    </submittedName>
</protein>
<dbReference type="WBParaSite" id="ES5_v2.g23843.t1">
    <property type="protein sequence ID" value="ES5_v2.g23843.t1"/>
    <property type="gene ID" value="ES5_v2.g23843"/>
</dbReference>
<organism evidence="1 2">
    <name type="scientific">Panagrolaimus sp. ES5</name>
    <dbReference type="NCBI Taxonomy" id="591445"/>
    <lineage>
        <taxon>Eukaryota</taxon>
        <taxon>Metazoa</taxon>
        <taxon>Ecdysozoa</taxon>
        <taxon>Nematoda</taxon>
        <taxon>Chromadorea</taxon>
        <taxon>Rhabditida</taxon>
        <taxon>Tylenchina</taxon>
        <taxon>Panagrolaimomorpha</taxon>
        <taxon>Panagrolaimoidea</taxon>
        <taxon>Panagrolaimidae</taxon>
        <taxon>Panagrolaimus</taxon>
    </lineage>
</organism>
<reference evidence="2" key="1">
    <citation type="submission" date="2022-11" db="UniProtKB">
        <authorList>
            <consortium name="WormBaseParasite"/>
        </authorList>
    </citation>
    <scope>IDENTIFICATION</scope>
</reference>
<proteinExistence type="predicted"/>
<accession>A0AC34G287</accession>
<evidence type="ECO:0000313" key="2">
    <source>
        <dbReference type="WBParaSite" id="ES5_v2.g23843.t1"/>
    </source>
</evidence>
<evidence type="ECO:0000313" key="1">
    <source>
        <dbReference type="Proteomes" id="UP000887579"/>
    </source>
</evidence>
<sequence>MSDESEKLPSCSISLDSYAIQRLERLNNQTRRLNDELKIETEFSNRIEKEHADLTEQLEKMIENEMNKERTWRKNVEVAVKLEEIAKAETAAESVDESEQAAMKKNVKMLKEKIRLKLKNHLKNAKIKA</sequence>
<dbReference type="Proteomes" id="UP000887579">
    <property type="component" value="Unplaced"/>
</dbReference>
<name>A0AC34G287_9BILA</name>